<keyword evidence="4 8" id="KW-0297">G-protein coupled receptor</keyword>
<dbReference type="InterPro" id="IPR050119">
    <property type="entry name" value="CCR1-9-like"/>
</dbReference>
<evidence type="ECO:0000256" key="9">
    <source>
        <dbReference type="SAM" id="MobiDB-lite"/>
    </source>
</evidence>
<accession>E3NBC6</accession>
<sequence length="460" mass="51509">MNSSISILTPTTSTSTPGPNEDDSSRTTLKLVLAISYLVLFIIGTVGNGTVILMIINILTSMKRNMQAGKRKVMSNTNHVFIYVLGLSIVDLLVILHLPFLVVDLLKGQWLFGVAMCKVYWFGESVNKLLSSFLMTVLSWDRYMAVCSPVKSMKMRSNATALKVLFACTLFATALLLPVLIEAAVFKIDKMHMVPLIDGSEELAASDLAGTTMSKCMFDADAMFTLYTFVIGFAAPAFLIIIFYAQVIFALQKSSRNIRGARGISKPDGTSNRVKKVSFLVLFDESSILKHAIFQVTKRIVAVILFYFLCWTPQWTLNIMSQFNLIAVSWMTPALSAMFFVAHLLVCFNSAANPVLYAYINRELRTQHVMAMHRKRHSVCQDQRLTQNRLSMQSRPSDASATVFSKFGESEGTIFSRLSQFQHNIIASIFHRKRIPLVVDKNITIENTSSSTDEDKDDYL</sequence>
<dbReference type="eggNOG" id="KOG3656">
    <property type="taxonomic scope" value="Eukaryota"/>
</dbReference>
<feature type="region of interest" description="Disordered" evidence="9">
    <location>
        <begin position="1"/>
        <end position="25"/>
    </location>
</feature>
<dbReference type="PANTHER" id="PTHR10489">
    <property type="entry name" value="CELL ADHESION MOLECULE"/>
    <property type="match status" value="1"/>
</dbReference>
<dbReference type="EMBL" id="DS268584">
    <property type="protein sequence ID" value="EFO91896.1"/>
    <property type="molecule type" value="Genomic_DNA"/>
</dbReference>
<feature type="transmembrane region" description="Helical" evidence="10">
    <location>
        <begin position="34"/>
        <end position="59"/>
    </location>
</feature>
<feature type="transmembrane region" description="Helical" evidence="10">
    <location>
        <begin position="300"/>
        <end position="317"/>
    </location>
</feature>
<keyword evidence="13" id="KW-1185">Reference proteome</keyword>
<keyword evidence="6 8" id="KW-0675">Receptor</keyword>
<evidence type="ECO:0000256" key="7">
    <source>
        <dbReference type="ARBA" id="ARBA00023224"/>
    </source>
</evidence>
<comment type="subcellular location">
    <subcellularLocation>
        <location evidence="1">Membrane</location>
        <topology evidence="1">Multi-pass membrane protein</topology>
    </subcellularLocation>
</comment>
<evidence type="ECO:0000256" key="8">
    <source>
        <dbReference type="RuleBase" id="RU000688"/>
    </source>
</evidence>
<dbReference type="PANTHER" id="PTHR10489:SF932">
    <property type="entry name" value="G-PROTEIN COUPLED RECEPTORS FAMILY 1 PROFILE DOMAIN-CONTAINING PROTEIN"/>
    <property type="match status" value="1"/>
</dbReference>
<feature type="compositionally biased region" description="Low complexity" evidence="9">
    <location>
        <begin position="1"/>
        <end position="17"/>
    </location>
</feature>
<dbReference type="CDD" id="cd00637">
    <property type="entry name" value="7tm_classA_rhodopsin-like"/>
    <property type="match status" value="1"/>
</dbReference>
<evidence type="ECO:0000259" key="11">
    <source>
        <dbReference type="PROSITE" id="PS50262"/>
    </source>
</evidence>
<evidence type="ECO:0000256" key="10">
    <source>
        <dbReference type="SAM" id="Phobius"/>
    </source>
</evidence>
<keyword evidence="5 10" id="KW-0472">Membrane</keyword>
<dbReference type="OrthoDB" id="6076970at2759"/>
<dbReference type="STRING" id="31234.E3NBC6"/>
<evidence type="ECO:0000313" key="12">
    <source>
        <dbReference type="EMBL" id="EFO91896.1"/>
    </source>
</evidence>
<gene>
    <name evidence="12" type="ORF">CRE_12284</name>
</gene>
<evidence type="ECO:0000256" key="1">
    <source>
        <dbReference type="ARBA" id="ARBA00004141"/>
    </source>
</evidence>
<feature type="domain" description="G-protein coupled receptors family 1 profile" evidence="11">
    <location>
        <begin position="47"/>
        <end position="357"/>
    </location>
</feature>
<dbReference type="InParanoid" id="E3NBC6"/>
<evidence type="ECO:0000256" key="3">
    <source>
        <dbReference type="ARBA" id="ARBA00022989"/>
    </source>
</evidence>
<evidence type="ECO:0000256" key="2">
    <source>
        <dbReference type="ARBA" id="ARBA00022692"/>
    </source>
</evidence>
<keyword evidence="3 10" id="KW-1133">Transmembrane helix</keyword>
<evidence type="ECO:0000256" key="4">
    <source>
        <dbReference type="ARBA" id="ARBA00023040"/>
    </source>
</evidence>
<dbReference type="AlphaFoldDB" id="E3NBC6"/>
<feature type="transmembrane region" description="Helical" evidence="10">
    <location>
        <begin position="80"/>
        <end position="100"/>
    </location>
</feature>
<dbReference type="PROSITE" id="PS50262">
    <property type="entry name" value="G_PROTEIN_RECEP_F1_2"/>
    <property type="match status" value="1"/>
</dbReference>
<evidence type="ECO:0000256" key="5">
    <source>
        <dbReference type="ARBA" id="ARBA00023136"/>
    </source>
</evidence>
<dbReference type="Proteomes" id="UP000008281">
    <property type="component" value="Unassembled WGS sequence"/>
</dbReference>
<evidence type="ECO:0000313" key="13">
    <source>
        <dbReference type="Proteomes" id="UP000008281"/>
    </source>
</evidence>
<dbReference type="InterPro" id="IPR000276">
    <property type="entry name" value="GPCR_Rhodpsn"/>
</dbReference>
<evidence type="ECO:0000256" key="6">
    <source>
        <dbReference type="ARBA" id="ARBA00023170"/>
    </source>
</evidence>
<dbReference type="Gene3D" id="1.20.1070.10">
    <property type="entry name" value="Rhodopsin 7-helix transmembrane proteins"/>
    <property type="match status" value="1"/>
</dbReference>
<dbReference type="PRINTS" id="PR00237">
    <property type="entry name" value="GPCRRHODOPSN"/>
</dbReference>
<dbReference type="OMA" id="KVMSNTN"/>
<dbReference type="InterPro" id="IPR017452">
    <property type="entry name" value="GPCR_Rhodpsn_7TM"/>
</dbReference>
<reference evidence="12" key="1">
    <citation type="submission" date="2007-07" db="EMBL/GenBank/DDBJ databases">
        <title>PCAP assembly of the Caenorhabditis remanei genome.</title>
        <authorList>
            <consortium name="The Caenorhabditis remanei Sequencing Consortium"/>
            <person name="Wilson R.K."/>
        </authorList>
    </citation>
    <scope>NUCLEOTIDE SEQUENCE [LARGE SCALE GENOMIC DNA]</scope>
    <source>
        <strain evidence="12">PB4641</strain>
    </source>
</reference>
<name>E3NBC6_CAERE</name>
<feature type="transmembrane region" description="Helical" evidence="10">
    <location>
        <begin position="224"/>
        <end position="251"/>
    </location>
</feature>
<dbReference type="GO" id="GO:0004930">
    <property type="term" value="F:G protein-coupled receptor activity"/>
    <property type="evidence" value="ECO:0007669"/>
    <property type="project" value="UniProtKB-KW"/>
</dbReference>
<dbReference type="HOGENOM" id="CLU_650898_0_0_1"/>
<dbReference type="Pfam" id="PF00001">
    <property type="entry name" value="7tm_1"/>
    <property type="match status" value="1"/>
</dbReference>
<keyword evidence="2 8" id="KW-0812">Transmembrane</keyword>
<keyword evidence="7 8" id="KW-0807">Transducer</keyword>
<feature type="transmembrane region" description="Helical" evidence="10">
    <location>
        <begin position="337"/>
        <end position="360"/>
    </location>
</feature>
<dbReference type="PROSITE" id="PS00237">
    <property type="entry name" value="G_PROTEIN_RECEP_F1_1"/>
    <property type="match status" value="1"/>
</dbReference>
<dbReference type="GO" id="GO:0016020">
    <property type="term" value="C:membrane"/>
    <property type="evidence" value="ECO:0007669"/>
    <property type="project" value="UniProtKB-SubCell"/>
</dbReference>
<dbReference type="SUPFAM" id="SSF81321">
    <property type="entry name" value="Family A G protein-coupled receptor-like"/>
    <property type="match status" value="1"/>
</dbReference>
<organism evidence="13">
    <name type="scientific">Caenorhabditis remanei</name>
    <name type="common">Caenorhabditis vulgaris</name>
    <dbReference type="NCBI Taxonomy" id="31234"/>
    <lineage>
        <taxon>Eukaryota</taxon>
        <taxon>Metazoa</taxon>
        <taxon>Ecdysozoa</taxon>
        <taxon>Nematoda</taxon>
        <taxon>Chromadorea</taxon>
        <taxon>Rhabditida</taxon>
        <taxon>Rhabditina</taxon>
        <taxon>Rhabditomorpha</taxon>
        <taxon>Rhabditoidea</taxon>
        <taxon>Rhabditidae</taxon>
        <taxon>Peloderinae</taxon>
        <taxon>Caenorhabditis</taxon>
    </lineage>
</organism>
<protein>
    <recommendedName>
        <fullName evidence="11">G-protein coupled receptors family 1 profile domain-containing protein</fullName>
    </recommendedName>
</protein>
<feature type="transmembrane region" description="Helical" evidence="10">
    <location>
        <begin position="161"/>
        <end position="181"/>
    </location>
</feature>
<proteinExistence type="inferred from homology"/>
<comment type="similarity">
    <text evidence="8">Belongs to the G-protein coupled receptor 1 family.</text>
</comment>
<feature type="transmembrane region" description="Helical" evidence="10">
    <location>
        <begin position="120"/>
        <end position="140"/>
    </location>
</feature>